<dbReference type="AlphaFoldDB" id="M0E7Y4"/>
<dbReference type="RefSeq" id="WP_006114324.1">
    <property type="nucleotide sequence ID" value="NZ_AOJL01000060.1"/>
</dbReference>
<dbReference type="PANTHER" id="PTHR43420">
    <property type="entry name" value="ACETYLTRANSFERASE"/>
    <property type="match status" value="1"/>
</dbReference>
<evidence type="ECO:0000259" key="3">
    <source>
        <dbReference type="PROSITE" id="PS51186"/>
    </source>
</evidence>
<accession>M0E7Y4</accession>
<proteinExistence type="predicted"/>
<dbReference type="Pfam" id="PF00583">
    <property type="entry name" value="Acetyltransf_1"/>
    <property type="match status" value="1"/>
</dbReference>
<evidence type="ECO:0000256" key="1">
    <source>
        <dbReference type="ARBA" id="ARBA00022679"/>
    </source>
</evidence>
<dbReference type="Proteomes" id="UP000011509">
    <property type="component" value="Unassembled WGS sequence"/>
</dbReference>
<dbReference type="CDD" id="cd04301">
    <property type="entry name" value="NAT_SF"/>
    <property type="match status" value="1"/>
</dbReference>
<gene>
    <name evidence="4" type="ORF">C464_13930</name>
</gene>
<dbReference type="InterPro" id="IPR016181">
    <property type="entry name" value="Acyl_CoA_acyltransferase"/>
</dbReference>
<evidence type="ECO:0000313" key="4">
    <source>
        <dbReference type="EMBL" id="ELZ43941.1"/>
    </source>
</evidence>
<dbReference type="InterPro" id="IPR000182">
    <property type="entry name" value="GNAT_dom"/>
</dbReference>
<dbReference type="EMBL" id="AOJL01000060">
    <property type="protein sequence ID" value="ELZ43941.1"/>
    <property type="molecule type" value="Genomic_DNA"/>
</dbReference>
<comment type="caution">
    <text evidence="4">The sequence shown here is derived from an EMBL/GenBank/DDBJ whole genome shotgun (WGS) entry which is preliminary data.</text>
</comment>
<dbReference type="GO" id="GO:0016747">
    <property type="term" value="F:acyltransferase activity, transferring groups other than amino-acyl groups"/>
    <property type="evidence" value="ECO:0007669"/>
    <property type="project" value="InterPro"/>
</dbReference>
<name>M0E7Y4_9EURY</name>
<feature type="domain" description="N-acetyltransferase" evidence="3">
    <location>
        <begin position="28"/>
        <end position="189"/>
    </location>
</feature>
<dbReference type="STRING" id="1227466.C464_13930"/>
<keyword evidence="5" id="KW-1185">Reference proteome</keyword>
<dbReference type="OrthoDB" id="125295at2157"/>
<evidence type="ECO:0000256" key="2">
    <source>
        <dbReference type="ARBA" id="ARBA00023315"/>
    </source>
</evidence>
<dbReference type="Gene3D" id="3.40.630.30">
    <property type="match status" value="1"/>
</dbReference>
<sequence length="189" mass="21156">MSADRPAIRRLPSDEEALRRYAADLWLPYNRDLADAVAAHDLADWSEERFVERHVEFARNQLAEAGSRGWIAATAADGAADAAVDPATADVTDPDLDLVGLLMTSVDECPDPFDRPDRLVIGEIYVAEPYRGTGLADRFVERAVADARDHDCEQVRLDVDVDNERAVAFYERIGFEDYRKQMTMALDPE</sequence>
<dbReference type="SUPFAM" id="SSF55729">
    <property type="entry name" value="Acyl-CoA N-acyltransferases (Nat)"/>
    <property type="match status" value="1"/>
</dbReference>
<reference evidence="4 5" key="1">
    <citation type="journal article" date="2014" name="PLoS Genet.">
        <title>Phylogenetically driven sequencing of extremely halophilic archaea reveals strategies for static and dynamic osmo-response.</title>
        <authorList>
            <person name="Becker E.A."/>
            <person name="Seitzer P.M."/>
            <person name="Tritt A."/>
            <person name="Larsen D."/>
            <person name="Krusor M."/>
            <person name="Yao A.I."/>
            <person name="Wu D."/>
            <person name="Madern D."/>
            <person name="Eisen J.A."/>
            <person name="Darling A.E."/>
            <person name="Facciotti M.T."/>
        </authorList>
    </citation>
    <scope>NUCLEOTIDE SEQUENCE [LARGE SCALE GENOMIC DNA]</scope>
    <source>
        <strain evidence="4 5">DSM 10284</strain>
    </source>
</reference>
<evidence type="ECO:0000313" key="5">
    <source>
        <dbReference type="Proteomes" id="UP000011509"/>
    </source>
</evidence>
<dbReference type="PROSITE" id="PS51186">
    <property type="entry name" value="GNAT"/>
    <property type="match status" value="1"/>
</dbReference>
<dbReference type="PANTHER" id="PTHR43420:SF47">
    <property type="entry name" value="N-ACETYLTRANSFERASE DOMAIN-CONTAINING PROTEIN"/>
    <property type="match status" value="1"/>
</dbReference>
<protein>
    <submittedName>
        <fullName evidence="4">GCN5-related N-acetyltransferase</fullName>
    </submittedName>
</protein>
<organism evidence="4 5">
    <name type="scientific">Halorubrum coriense DSM 10284</name>
    <dbReference type="NCBI Taxonomy" id="1227466"/>
    <lineage>
        <taxon>Archaea</taxon>
        <taxon>Methanobacteriati</taxon>
        <taxon>Methanobacteriota</taxon>
        <taxon>Stenosarchaea group</taxon>
        <taxon>Halobacteria</taxon>
        <taxon>Halobacteriales</taxon>
        <taxon>Haloferacaceae</taxon>
        <taxon>Halorubrum</taxon>
    </lineage>
</organism>
<keyword evidence="1 4" id="KW-0808">Transferase</keyword>
<dbReference type="InterPro" id="IPR050680">
    <property type="entry name" value="YpeA/RimI_acetyltransf"/>
</dbReference>
<dbReference type="PATRIC" id="fig|1227466.3.peg.2771"/>
<keyword evidence="2" id="KW-0012">Acyltransferase</keyword>